<reference evidence="1" key="1">
    <citation type="submission" date="2021-03" db="EMBL/GenBank/DDBJ databases">
        <title>Molecular characterization of Xanthomonas species pathogenic on Araceae and the development of a triplex TaqMan assay for detection of X. phaseoli pv. dieffenbachiae.</title>
        <authorList>
            <person name="Van Der Wolf J."/>
            <person name="Krijger M."/>
            <person name="Mendes O."/>
            <person name="Brankovics B."/>
            <person name="Bonants P."/>
            <person name="Meekes E."/>
        </authorList>
    </citation>
    <scope>NUCLEOTIDE SEQUENCE</scope>
    <source>
        <strain evidence="1">NBC1264</strain>
    </source>
</reference>
<protein>
    <submittedName>
        <fullName evidence="1">Uncharacterized protein</fullName>
    </submittedName>
</protein>
<proteinExistence type="predicted"/>
<evidence type="ECO:0000313" key="2">
    <source>
        <dbReference type="Proteomes" id="UP000668572"/>
    </source>
</evidence>
<sequence>MGDVDTGLVNQYATRVHQLAVKAQHGADVNAELGSTVAEAVDGKTGSGALKQQP</sequence>
<name>A0A8I1XPE5_XANMN</name>
<evidence type="ECO:0000313" key="1">
    <source>
        <dbReference type="EMBL" id="MBO9762007.1"/>
    </source>
</evidence>
<dbReference type="EMBL" id="JAGHXW010000104">
    <property type="protein sequence ID" value="MBO9762007.1"/>
    <property type="molecule type" value="Genomic_DNA"/>
</dbReference>
<gene>
    <name evidence="1" type="ORF">J7405_21210</name>
</gene>
<dbReference type="Proteomes" id="UP000668572">
    <property type="component" value="Unassembled WGS sequence"/>
</dbReference>
<accession>A0A8I1XPE5</accession>
<dbReference type="AlphaFoldDB" id="A0A8I1XPE5"/>
<organism evidence="1 2">
    <name type="scientific">Xanthomonas manihotis</name>
    <dbReference type="NCBI Taxonomy" id="43353"/>
    <lineage>
        <taxon>Bacteria</taxon>
        <taxon>Pseudomonadati</taxon>
        <taxon>Pseudomonadota</taxon>
        <taxon>Gammaproteobacteria</taxon>
        <taxon>Lysobacterales</taxon>
        <taxon>Lysobacteraceae</taxon>
        <taxon>Xanthomonas</taxon>
    </lineage>
</organism>
<dbReference type="RefSeq" id="WP_159252658.1">
    <property type="nucleotide sequence ID" value="NZ_CP083575.1"/>
</dbReference>
<comment type="caution">
    <text evidence="1">The sequence shown here is derived from an EMBL/GenBank/DDBJ whole genome shotgun (WGS) entry which is preliminary data.</text>
</comment>